<sequence>MKASSRLRLIPHEFYKSSCVAKDGGIALHRVRIGESGFRVASMSAVLDEGRSFCEPFLKINGCAPWLRAFRAAEEALSRRCRTRSTATFVNLSVCFNMKGLIRNLPFQLST</sequence>
<dbReference type="Proteomes" id="UP000299102">
    <property type="component" value="Unassembled WGS sequence"/>
</dbReference>
<evidence type="ECO:0000313" key="1">
    <source>
        <dbReference type="EMBL" id="GBP66018.1"/>
    </source>
</evidence>
<dbReference type="AlphaFoldDB" id="A0A4C1XR79"/>
<name>A0A4C1XR79_EUMVA</name>
<evidence type="ECO:0000313" key="2">
    <source>
        <dbReference type="Proteomes" id="UP000299102"/>
    </source>
</evidence>
<protein>
    <submittedName>
        <fullName evidence="1">Uncharacterized protein</fullName>
    </submittedName>
</protein>
<proteinExistence type="predicted"/>
<organism evidence="1 2">
    <name type="scientific">Eumeta variegata</name>
    <name type="common">Bagworm moth</name>
    <name type="synonym">Eumeta japonica</name>
    <dbReference type="NCBI Taxonomy" id="151549"/>
    <lineage>
        <taxon>Eukaryota</taxon>
        <taxon>Metazoa</taxon>
        <taxon>Ecdysozoa</taxon>
        <taxon>Arthropoda</taxon>
        <taxon>Hexapoda</taxon>
        <taxon>Insecta</taxon>
        <taxon>Pterygota</taxon>
        <taxon>Neoptera</taxon>
        <taxon>Endopterygota</taxon>
        <taxon>Lepidoptera</taxon>
        <taxon>Glossata</taxon>
        <taxon>Ditrysia</taxon>
        <taxon>Tineoidea</taxon>
        <taxon>Psychidae</taxon>
        <taxon>Oiketicinae</taxon>
        <taxon>Eumeta</taxon>
    </lineage>
</organism>
<accession>A0A4C1XR79</accession>
<reference evidence="1 2" key="1">
    <citation type="journal article" date="2019" name="Commun. Biol.">
        <title>The bagworm genome reveals a unique fibroin gene that provides high tensile strength.</title>
        <authorList>
            <person name="Kono N."/>
            <person name="Nakamura H."/>
            <person name="Ohtoshi R."/>
            <person name="Tomita M."/>
            <person name="Numata K."/>
            <person name="Arakawa K."/>
        </authorList>
    </citation>
    <scope>NUCLEOTIDE SEQUENCE [LARGE SCALE GENOMIC DNA]</scope>
</reference>
<gene>
    <name evidence="1" type="ORF">EVAR_47518_1</name>
</gene>
<dbReference type="EMBL" id="BGZK01000945">
    <property type="protein sequence ID" value="GBP66018.1"/>
    <property type="molecule type" value="Genomic_DNA"/>
</dbReference>
<keyword evidence="2" id="KW-1185">Reference proteome</keyword>
<comment type="caution">
    <text evidence="1">The sequence shown here is derived from an EMBL/GenBank/DDBJ whole genome shotgun (WGS) entry which is preliminary data.</text>
</comment>